<dbReference type="Proteomes" id="UP000580718">
    <property type="component" value="Unassembled WGS sequence"/>
</dbReference>
<feature type="transmembrane region" description="Helical" evidence="5">
    <location>
        <begin position="34"/>
        <end position="50"/>
    </location>
</feature>
<dbReference type="GO" id="GO:0016020">
    <property type="term" value="C:membrane"/>
    <property type="evidence" value="ECO:0007669"/>
    <property type="project" value="UniProtKB-SubCell"/>
</dbReference>
<keyword evidence="4 5" id="KW-0472">Membrane</keyword>
<gene>
    <name evidence="7" type="ORF">FHX36_001887</name>
</gene>
<evidence type="ECO:0000259" key="6">
    <source>
        <dbReference type="Pfam" id="PF13515"/>
    </source>
</evidence>
<dbReference type="AlphaFoldDB" id="A0A839Y458"/>
<feature type="transmembrane region" description="Helical" evidence="5">
    <location>
        <begin position="104"/>
        <end position="124"/>
    </location>
</feature>
<protein>
    <recommendedName>
        <fullName evidence="6">Integral membrane bound transporter domain-containing protein</fullName>
    </recommendedName>
</protein>
<name>A0A839Y458_9ACTN</name>
<dbReference type="InterPro" id="IPR049453">
    <property type="entry name" value="Memb_transporter_dom"/>
</dbReference>
<feature type="transmembrane region" description="Helical" evidence="5">
    <location>
        <begin position="363"/>
        <end position="381"/>
    </location>
</feature>
<evidence type="ECO:0000256" key="5">
    <source>
        <dbReference type="SAM" id="Phobius"/>
    </source>
</evidence>
<accession>A0A839Y458</accession>
<evidence type="ECO:0000256" key="2">
    <source>
        <dbReference type="ARBA" id="ARBA00022692"/>
    </source>
</evidence>
<keyword evidence="2 5" id="KW-0812">Transmembrane</keyword>
<feature type="transmembrane region" description="Helical" evidence="5">
    <location>
        <begin position="80"/>
        <end position="98"/>
    </location>
</feature>
<proteinExistence type="predicted"/>
<feature type="transmembrane region" description="Helical" evidence="5">
    <location>
        <begin position="56"/>
        <end position="73"/>
    </location>
</feature>
<keyword evidence="3 5" id="KW-1133">Transmembrane helix</keyword>
<dbReference type="EMBL" id="JACIBU010000001">
    <property type="protein sequence ID" value="MBB3676152.1"/>
    <property type="molecule type" value="Genomic_DNA"/>
</dbReference>
<reference evidence="7 8" key="1">
    <citation type="submission" date="2020-08" db="EMBL/GenBank/DDBJ databases">
        <title>Sequencing the genomes of 1000 actinobacteria strains.</title>
        <authorList>
            <person name="Klenk H.-P."/>
        </authorList>
    </citation>
    <scope>NUCLEOTIDE SEQUENCE [LARGE SCALE GENOMIC DNA]</scope>
    <source>
        <strain evidence="7 8">DSM 16678</strain>
    </source>
</reference>
<organism evidence="7 8">
    <name type="scientific">Modestobacter versicolor</name>
    <dbReference type="NCBI Taxonomy" id="429133"/>
    <lineage>
        <taxon>Bacteria</taxon>
        <taxon>Bacillati</taxon>
        <taxon>Actinomycetota</taxon>
        <taxon>Actinomycetes</taxon>
        <taxon>Geodermatophilales</taxon>
        <taxon>Geodermatophilaceae</taxon>
        <taxon>Modestobacter</taxon>
    </lineage>
</organism>
<evidence type="ECO:0000256" key="1">
    <source>
        <dbReference type="ARBA" id="ARBA00004141"/>
    </source>
</evidence>
<feature type="domain" description="Integral membrane bound transporter" evidence="6">
    <location>
        <begin position="278"/>
        <end position="403"/>
    </location>
</feature>
<feature type="transmembrane region" description="Helical" evidence="5">
    <location>
        <begin position="339"/>
        <end position="356"/>
    </location>
</feature>
<evidence type="ECO:0000313" key="7">
    <source>
        <dbReference type="EMBL" id="MBB3676152.1"/>
    </source>
</evidence>
<evidence type="ECO:0000256" key="4">
    <source>
        <dbReference type="ARBA" id="ARBA00023136"/>
    </source>
</evidence>
<dbReference type="RefSeq" id="WP_183513692.1">
    <property type="nucleotide sequence ID" value="NZ_JACIBU010000001.1"/>
</dbReference>
<evidence type="ECO:0000256" key="3">
    <source>
        <dbReference type="ARBA" id="ARBA00022989"/>
    </source>
</evidence>
<dbReference type="Pfam" id="PF13515">
    <property type="entry name" value="FUSC_2"/>
    <property type="match status" value="1"/>
</dbReference>
<feature type="transmembrane region" description="Helical" evidence="5">
    <location>
        <begin position="313"/>
        <end position="333"/>
    </location>
</feature>
<sequence length="511" mass="51619">MSGSPSPLRRAAPHVLGPPLPAPRALWAAHGRRALSAGFCVTAPLALFVLLDRADLGAAAALGGFTAVYGHALPYRRRAAVSAGVALVLVAAVALGGLTGPHPFLLAAVLGLLAAGATAATAVWHVGPPGPLMAVLVGGSASALGASPAQLGQHVAAAAGAATLAWLVVMAPWLVDPAGPERRAVAAAEAAVAAGTPRDGRPDPVARAVRVAHAAVAGGSRRRPSLRPRLEEVETRFMQALPATDPAVPDPGHGVLPRRHPPLWLPTAARLGVGAWSAGTLAAALDLHSPYWAATAAVAVLLGTDARHTRARALHRVTGTLLGTILTAALFWLDLPAGPTVALIGLMLVCVELLVVNQYVLAVSLITPVSLSLVHLGAGSPPGADLIAIRLGETLVGIAVGLAAGLLLFPRTGSRRLPAAIGTTERLALAAAAAAPGTPADRALRDSLVAQHEVATAARAELFAAPGADAALRRSRQVADLGWALLGARARGEDALAAWVAARVRRDLGRG</sequence>
<evidence type="ECO:0000313" key="8">
    <source>
        <dbReference type="Proteomes" id="UP000580718"/>
    </source>
</evidence>
<comment type="caution">
    <text evidence="7">The sequence shown here is derived from an EMBL/GenBank/DDBJ whole genome shotgun (WGS) entry which is preliminary data.</text>
</comment>
<feature type="transmembrane region" description="Helical" evidence="5">
    <location>
        <begin position="387"/>
        <end position="409"/>
    </location>
</feature>
<comment type="subcellular location">
    <subcellularLocation>
        <location evidence="1">Membrane</location>
        <topology evidence="1">Multi-pass membrane protein</topology>
    </subcellularLocation>
</comment>